<sequence>MYRLERTSNNSVTVLLRSSNQQPLIFDSYETAQAFAYKLNVHLSKPPPWEVKPYH</sequence>
<dbReference type="AlphaFoldDB" id="A0A060M0P7"/>
<dbReference type="RefSeq" id="WP_158318497.1">
    <property type="nucleotide sequence ID" value="NZ_CP003923.1"/>
</dbReference>
<accession>A0A060M0P7</accession>
<organism evidence="1 2">
    <name type="scientific">Shouchella lehensis G1</name>
    <dbReference type="NCBI Taxonomy" id="1246626"/>
    <lineage>
        <taxon>Bacteria</taxon>
        <taxon>Bacillati</taxon>
        <taxon>Bacillota</taxon>
        <taxon>Bacilli</taxon>
        <taxon>Bacillales</taxon>
        <taxon>Bacillaceae</taxon>
        <taxon>Shouchella</taxon>
    </lineage>
</organism>
<gene>
    <name evidence="1" type="ORF">BleG1_1046</name>
</gene>
<dbReference type="STRING" id="1246626.BleG1_1046"/>
<keyword evidence="2" id="KW-1185">Reference proteome</keyword>
<evidence type="ECO:0000313" key="1">
    <source>
        <dbReference type="EMBL" id="AIC93649.1"/>
    </source>
</evidence>
<name>A0A060M0P7_9BACI</name>
<protein>
    <submittedName>
        <fullName evidence="1">Uncharacterized protein</fullName>
    </submittedName>
</protein>
<dbReference type="EMBL" id="CP003923">
    <property type="protein sequence ID" value="AIC93649.1"/>
    <property type="molecule type" value="Genomic_DNA"/>
</dbReference>
<dbReference type="HOGENOM" id="CLU_3022382_0_0_9"/>
<evidence type="ECO:0000313" key="2">
    <source>
        <dbReference type="Proteomes" id="UP000027142"/>
    </source>
</evidence>
<dbReference type="KEGG" id="ble:BleG1_1046"/>
<proteinExistence type="predicted"/>
<dbReference type="Proteomes" id="UP000027142">
    <property type="component" value="Chromosome"/>
</dbReference>
<reference evidence="1 2" key="1">
    <citation type="journal article" date="2014" name="Gene">
        <title>A comparative genomic analysis of the alkalitolerant soil bacterium Bacillus lehensis G1.</title>
        <authorList>
            <person name="Noor Y.M."/>
            <person name="Samsulrizal N.H."/>
            <person name="Jema'on N.A."/>
            <person name="Low K.O."/>
            <person name="Ramli A.N."/>
            <person name="Alias N.I."/>
            <person name="Damis S.I."/>
            <person name="Fuzi S.F."/>
            <person name="Isa M.N."/>
            <person name="Murad A.M."/>
            <person name="Raih M.F."/>
            <person name="Bakar F.D."/>
            <person name="Najimudin N."/>
            <person name="Mahadi N.M."/>
            <person name="Illias R.M."/>
        </authorList>
    </citation>
    <scope>NUCLEOTIDE SEQUENCE [LARGE SCALE GENOMIC DNA]</scope>
    <source>
        <strain evidence="1 2">G1</strain>
    </source>
</reference>